<evidence type="ECO:0000313" key="1">
    <source>
        <dbReference type="EMBL" id="HCL01556.1"/>
    </source>
</evidence>
<dbReference type="Proteomes" id="UP000262969">
    <property type="component" value="Unassembled WGS sequence"/>
</dbReference>
<dbReference type="AlphaFoldDB" id="A0A3D2X3K1"/>
<gene>
    <name evidence="1" type="ORF">DHW61_03935</name>
</gene>
<reference evidence="1 2" key="1">
    <citation type="journal article" date="2018" name="Nat. Biotechnol.">
        <title>A standardized bacterial taxonomy based on genome phylogeny substantially revises the tree of life.</title>
        <authorList>
            <person name="Parks D.H."/>
            <person name="Chuvochina M."/>
            <person name="Waite D.W."/>
            <person name="Rinke C."/>
            <person name="Skarshewski A."/>
            <person name="Chaumeil P.A."/>
            <person name="Hugenholtz P."/>
        </authorList>
    </citation>
    <scope>NUCLEOTIDE SEQUENCE [LARGE SCALE GENOMIC DNA]</scope>
    <source>
        <strain evidence="1">UBA11728</strain>
    </source>
</reference>
<proteinExistence type="predicted"/>
<dbReference type="EMBL" id="DPVV01000138">
    <property type="protein sequence ID" value="HCL01556.1"/>
    <property type="molecule type" value="Genomic_DNA"/>
</dbReference>
<evidence type="ECO:0000313" key="2">
    <source>
        <dbReference type="Proteomes" id="UP000262969"/>
    </source>
</evidence>
<dbReference type="InterPro" id="IPR008792">
    <property type="entry name" value="PQQD"/>
</dbReference>
<protein>
    <recommendedName>
        <fullName evidence="3">PqqD family protein</fullName>
    </recommendedName>
</protein>
<sequence length="88" mass="10038">MFKLSEKVMVNEVENQGVIIMATDNEEKIFFLNDTCIDILKSIEKDPKSLDDIVDYIVALYDVDKTTCESDLKLILDDLHSKALVELV</sequence>
<comment type="caution">
    <text evidence="1">The sequence shown here is derived from an EMBL/GenBank/DDBJ whole genome shotgun (WGS) entry which is preliminary data.</text>
</comment>
<name>A0A3D2X3K1_9FIRM</name>
<accession>A0A3D2X3K1</accession>
<dbReference type="Gene3D" id="1.10.10.1150">
    <property type="entry name" value="Coenzyme PQQ synthesis protein D (PqqD)"/>
    <property type="match status" value="1"/>
</dbReference>
<dbReference type="InterPro" id="IPR041881">
    <property type="entry name" value="PqqD_sf"/>
</dbReference>
<organism evidence="1 2">
    <name type="scientific">Lachnoclostridium phytofermentans</name>
    <dbReference type="NCBI Taxonomy" id="66219"/>
    <lineage>
        <taxon>Bacteria</taxon>
        <taxon>Bacillati</taxon>
        <taxon>Bacillota</taxon>
        <taxon>Clostridia</taxon>
        <taxon>Lachnospirales</taxon>
        <taxon>Lachnospiraceae</taxon>
    </lineage>
</organism>
<evidence type="ECO:0008006" key="3">
    <source>
        <dbReference type="Google" id="ProtNLM"/>
    </source>
</evidence>
<dbReference type="Pfam" id="PF05402">
    <property type="entry name" value="PqqD"/>
    <property type="match status" value="1"/>
</dbReference>